<evidence type="ECO:0000259" key="7">
    <source>
        <dbReference type="PROSITE" id="PS50850"/>
    </source>
</evidence>
<feature type="transmembrane region" description="Helical" evidence="6">
    <location>
        <begin position="26"/>
        <end position="53"/>
    </location>
</feature>
<keyword evidence="9" id="KW-1185">Reference proteome</keyword>
<dbReference type="PATRIC" id="fig|504832.7.peg.199"/>
<gene>
    <name evidence="8" type="ordered locus">OCA5_c01890</name>
</gene>
<keyword evidence="4 6" id="KW-1133">Transmembrane helix</keyword>
<evidence type="ECO:0000256" key="2">
    <source>
        <dbReference type="ARBA" id="ARBA00022448"/>
    </source>
</evidence>
<feature type="transmembrane region" description="Helical" evidence="6">
    <location>
        <begin position="165"/>
        <end position="186"/>
    </location>
</feature>
<feature type="domain" description="Major facilitator superfamily (MFS) profile" evidence="7">
    <location>
        <begin position="1"/>
        <end position="468"/>
    </location>
</feature>
<feature type="transmembrane region" description="Helical" evidence="6">
    <location>
        <begin position="266"/>
        <end position="293"/>
    </location>
</feature>
<protein>
    <submittedName>
        <fullName evidence="8">MFS transporter protein</fullName>
    </submittedName>
</protein>
<feature type="transmembrane region" description="Helical" evidence="6">
    <location>
        <begin position="98"/>
        <end position="117"/>
    </location>
</feature>
<feature type="transmembrane region" description="Helical" evidence="6">
    <location>
        <begin position="65"/>
        <end position="86"/>
    </location>
</feature>
<organism evidence="8 9">
    <name type="scientific">Afipia carboxidovorans (strain ATCC 49405 / DSM 1227 / KCTC 32145 / OM5)</name>
    <name type="common">Oligotropha carboxidovorans</name>
    <dbReference type="NCBI Taxonomy" id="504832"/>
    <lineage>
        <taxon>Bacteria</taxon>
        <taxon>Pseudomonadati</taxon>
        <taxon>Pseudomonadota</taxon>
        <taxon>Alphaproteobacteria</taxon>
        <taxon>Hyphomicrobiales</taxon>
        <taxon>Nitrobacteraceae</taxon>
        <taxon>Afipia</taxon>
    </lineage>
</organism>
<dbReference type="PANTHER" id="PTHR23519">
    <property type="entry name" value="AUTOPHAGY-RELATED PROTEIN 22"/>
    <property type="match status" value="1"/>
</dbReference>
<keyword evidence="5 6" id="KW-0472">Membrane</keyword>
<dbReference type="PANTHER" id="PTHR23519:SF1">
    <property type="entry name" value="AUTOPHAGY-RELATED PROTEIN 22"/>
    <property type="match status" value="1"/>
</dbReference>
<feature type="transmembrane region" description="Helical" evidence="6">
    <location>
        <begin position="213"/>
        <end position="232"/>
    </location>
</feature>
<evidence type="ECO:0000256" key="1">
    <source>
        <dbReference type="ARBA" id="ARBA00004127"/>
    </source>
</evidence>
<dbReference type="SUPFAM" id="SSF103473">
    <property type="entry name" value="MFS general substrate transporter"/>
    <property type="match status" value="1"/>
</dbReference>
<dbReference type="Proteomes" id="UP000007730">
    <property type="component" value="Chromosome"/>
</dbReference>
<dbReference type="HOGENOM" id="CLU_017518_3_1_5"/>
<dbReference type="InterPro" id="IPR020846">
    <property type="entry name" value="MFS_dom"/>
</dbReference>
<dbReference type="InterPro" id="IPR050495">
    <property type="entry name" value="ATG22/LtaA_families"/>
</dbReference>
<keyword evidence="3 6" id="KW-0812">Transmembrane</keyword>
<dbReference type="eggNOG" id="COG2270">
    <property type="taxonomic scope" value="Bacteria"/>
</dbReference>
<dbReference type="AlphaFoldDB" id="B6JAG0"/>
<dbReference type="Gene3D" id="1.20.1250.20">
    <property type="entry name" value="MFS general substrate transporter like domains"/>
    <property type="match status" value="1"/>
</dbReference>
<evidence type="ECO:0000256" key="3">
    <source>
        <dbReference type="ARBA" id="ARBA00022692"/>
    </source>
</evidence>
<feature type="transmembrane region" description="Helical" evidence="6">
    <location>
        <begin position="123"/>
        <end position="144"/>
    </location>
</feature>
<feature type="transmembrane region" description="Helical" evidence="6">
    <location>
        <begin position="370"/>
        <end position="393"/>
    </location>
</feature>
<evidence type="ECO:0000256" key="5">
    <source>
        <dbReference type="ARBA" id="ARBA00023136"/>
    </source>
</evidence>
<dbReference type="PROSITE" id="PS50850">
    <property type="entry name" value="MFS"/>
    <property type="match status" value="1"/>
</dbReference>
<evidence type="ECO:0000256" key="6">
    <source>
        <dbReference type="SAM" id="Phobius"/>
    </source>
</evidence>
<dbReference type="OrthoDB" id="9768783at2"/>
<feature type="transmembrane region" description="Helical" evidence="6">
    <location>
        <begin position="413"/>
        <end position="438"/>
    </location>
</feature>
<evidence type="ECO:0000313" key="8">
    <source>
        <dbReference type="EMBL" id="AEI04920.1"/>
    </source>
</evidence>
<dbReference type="KEGG" id="oca:OCAR_4338"/>
<dbReference type="GO" id="GO:0012505">
    <property type="term" value="C:endomembrane system"/>
    <property type="evidence" value="ECO:0007669"/>
    <property type="project" value="UniProtKB-SubCell"/>
</dbReference>
<reference evidence="8 9" key="1">
    <citation type="journal article" date="2011" name="J. Bacteriol.">
        <title>Complete genome sequences of the chemolithoautotrophic Oligotropha carboxidovorans strains OM4 and OM5.</title>
        <authorList>
            <person name="Volland S."/>
            <person name="Rachinger M."/>
            <person name="Strittmatter A."/>
            <person name="Daniel R."/>
            <person name="Gottschalk G."/>
            <person name="Meyer O."/>
        </authorList>
    </citation>
    <scope>NUCLEOTIDE SEQUENCE [LARGE SCALE GENOMIC DNA]</scope>
    <source>
        <strain evidence="9">ATCC 49405 / DSM 1227 / KCTC 32145 / OM5</strain>
    </source>
</reference>
<accession>B6JAG0</accession>
<evidence type="ECO:0000256" key="4">
    <source>
        <dbReference type="ARBA" id="ARBA00022989"/>
    </source>
</evidence>
<evidence type="ECO:0000313" key="9">
    <source>
        <dbReference type="Proteomes" id="UP000007730"/>
    </source>
</evidence>
<keyword evidence="2" id="KW-0813">Transport</keyword>
<comment type="subcellular location">
    <subcellularLocation>
        <location evidence="1">Endomembrane system</location>
        <topology evidence="1">Multi-pass membrane protein</topology>
    </subcellularLocation>
</comment>
<dbReference type="GO" id="GO:0022857">
    <property type="term" value="F:transmembrane transporter activity"/>
    <property type="evidence" value="ECO:0007669"/>
    <property type="project" value="InterPro"/>
</dbReference>
<sequence length="471" mass="49624">MKVMMTSVAPALASEPMRTYPQRSAVIGWIFFDWAAQPYFTLITTFVFAPYFATRVAPDPATGQSLWGFATSIAGFLIAFLSPVLGAIADAGGRRKPWIAAFGALLVIGSAAMWIGRPGDPTVIVPVLIAYAVATVGAEFATVFNNAMMPYLVPPEKIGRLSGTGWATGYIGGIVSLVLVLGFLAANEATGRTLFGLTPLFGLDPSMHEGDRISGPLTALWFVVFVLPMFLLTPDHAAKKPASGAVREGLRELRGTLRALPSQPNIATFLIANMVYTDALVALFAFGGIYAAGTFGWQTIQIGTFGILLAVSGTLGAWIGGKLDDLLGPKRVIMGSMTILLMAILAILTIDRDTLFLVVKVAPPAPGGGLFAAAAEQVYLGLGLFIGLAAGPLQAASRTLLIRLAPRERITQFFGLFALSGKVTSFFAPLAVGVVTALTASQKAGMAVLIVFFTAGLLLLARVKEPARRRA</sequence>
<feature type="transmembrane region" description="Helical" evidence="6">
    <location>
        <begin position="332"/>
        <end position="350"/>
    </location>
</feature>
<name>B6JAG0_AFIC5</name>
<dbReference type="EMBL" id="CP002826">
    <property type="protein sequence ID" value="AEI04920.1"/>
    <property type="molecule type" value="Genomic_DNA"/>
</dbReference>
<dbReference type="InterPro" id="IPR036259">
    <property type="entry name" value="MFS_trans_sf"/>
</dbReference>
<dbReference type="Pfam" id="PF11700">
    <property type="entry name" value="ATG22"/>
    <property type="match status" value="1"/>
</dbReference>
<feature type="transmembrane region" description="Helical" evidence="6">
    <location>
        <begin position="444"/>
        <end position="461"/>
    </location>
</feature>
<dbReference type="InterPro" id="IPR024671">
    <property type="entry name" value="Atg22-like"/>
</dbReference>
<feature type="transmembrane region" description="Helical" evidence="6">
    <location>
        <begin position="299"/>
        <end position="320"/>
    </location>
</feature>
<proteinExistence type="predicted"/>
<dbReference type="KEGG" id="ocg:OCA5_c01890"/>